<protein>
    <submittedName>
        <fullName evidence="10">Type VII secretion integral membrane protein EccD</fullName>
    </submittedName>
</protein>
<feature type="transmembrane region" description="Helical" evidence="8">
    <location>
        <begin position="209"/>
        <end position="228"/>
    </location>
</feature>
<evidence type="ECO:0000313" key="11">
    <source>
        <dbReference type="Proteomes" id="UP000193040"/>
    </source>
</evidence>
<dbReference type="EMBL" id="MZZM01000015">
    <property type="protein sequence ID" value="ORJ61414.1"/>
    <property type="molecule type" value="Genomic_DNA"/>
</dbReference>
<feature type="transmembrane region" description="Helical" evidence="8">
    <location>
        <begin position="446"/>
        <end position="468"/>
    </location>
</feature>
<feature type="transmembrane region" description="Helical" evidence="8">
    <location>
        <begin position="390"/>
        <end position="407"/>
    </location>
</feature>
<evidence type="ECO:0000256" key="5">
    <source>
        <dbReference type="ARBA" id="ARBA00022989"/>
    </source>
</evidence>
<name>A0A1X0Y8S0_MYCSI</name>
<dbReference type="AlphaFoldDB" id="A0A1X0Y8S0"/>
<dbReference type="Pfam" id="PF19053">
    <property type="entry name" value="EccD"/>
    <property type="match status" value="1"/>
</dbReference>
<dbReference type="RefSeq" id="WP_084949647.1">
    <property type="nucleotide sequence ID" value="NZ_MZZM01000015.1"/>
</dbReference>
<evidence type="ECO:0000256" key="7">
    <source>
        <dbReference type="SAM" id="MobiDB-lite"/>
    </source>
</evidence>
<evidence type="ECO:0000313" key="10">
    <source>
        <dbReference type="EMBL" id="ORJ61414.1"/>
    </source>
</evidence>
<comment type="subcellular location">
    <subcellularLocation>
        <location evidence="1">Cell membrane</location>
        <topology evidence="1">Multi-pass membrane protein</topology>
    </subcellularLocation>
</comment>
<feature type="transmembrane region" description="Helical" evidence="8">
    <location>
        <begin position="419"/>
        <end position="440"/>
    </location>
</feature>
<dbReference type="InterPro" id="IPR044049">
    <property type="entry name" value="EccD_transm"/>
</dbReference>
<feature type="transmembrane region" description="Helical" evidence="8">
    <location>
        <begin position="288"/>
        <end position="304"/>
    </location>
</feature>
<evidence type="ECO:0000256" key="2">
    <source>
        <dbReference type="ARBA" id="ARBA00006162"/>
    </source>
</evidence>
<keyword evidence="5 8" id="KW-1133">Transmembrane helix</keyword>
<feature type="transmembrane region" description="Helical" evidence="8">
    <location>
        <begin position="480"/>
        <end position="503"/>
    </location>
</feature>
<keyword evidence="4 8" id="KW-0812">Transmembrane</keyword>
<proteinExistence type="inferred from homology"/>
<evidence type="ECO:0000259" key="9">
    <source>
        <dbReference type="Pfam" id="PF19053"/>
    </source>
</evidence>
<reference evidence="10 11" key="1">
    <citation type="submission" date="2017-03" db="EMBL/GenBank/DDBJ databases">
        <title>Genomic insights into Mycobacterium simiae human colonization.</title>
        <authorList>
            <person name="Steffani J.L."/>
            <person name="Brunck M.E."/>
            <person name="Cruz E."/>
            <person name="Montiel R."/>
            <person name="Barona F."/>
        </authorList>
    </citation>
    <scope>NUCLEOTIDE SEQUENCE [LARGE SCALE GENOMIC DNA]</scope>
    <source>
        <strain evidence="10 11">MsiGto</strain>
    </source>
</reference>
<comment type="caution">
    <text evidence="10">The sequence shown here is derived from an EMBL/GenBank/DDBJ whole genome shotgun (WGS) entry which is preliminary data.</text>
</comment>
<comment type="similarity">
    <text evidence="2">Belongs to the EccD/Snm4 family.</text>
</comment>
<evidence type="ECO:0000256" key="6">
    <source>
        <dbReference type="ARBA" id="ARBA00023136"/>
    </source>
</evidence>
<accession>A0A1X0Y8S0</accession>
<keyword evidence="6 8" id="KW-0472">Membrane</keyword>
<dbReference type="Proteomes" id="UP000193040">
    <property type="component" value="Unassembled WGS sequence"/>
</dbReference>
<evidence type="ECO:0000256" key="3">
    <source>
        <dbReference type="ARBA" id="ARBA00022475"/>
    </source>
</evidence>
<dbReference type="PIRSF" id="PIRSF017804">
    <property type="entry name" value="Secretion_EccD1"/>
    <property type="match status" value="1"/>
</dbReference>
<dbReference type="InterPro" id="IPR006707">
    <property type="entry name" value="T7SS_EccD"/>
</dbReference>
<dbReference type="Gene3D" id="3.10.20.90">
    <property type="entry name" value="Phosphatidylinositol 3-kinase Catalytic Subunit, Chain A, domain 1"/>
    <property type="match status" value="1"/>
</dbReference>
<gene>
    <name evidence="10" type="ORF">B5M45_10020</name>
</gene>
<organism evidence="10 11">
    <name type="scientific">Mycobacterium simiae</name>
    <name type="common">Mycobacterium habana</name>
    <dbReference type="NCBI Taxonomy" id="1784"/>
    <lineage>
        <taxon>Bacteria</taxon>
        <taxon>Bacillati</taxon>
        <taxon>Actinomycetota</taxon>
        <taxon>Actinomycetes</taxon>
        <taxon>Mycobacteriales</taxon>
        <taxon>Mycobacteriaceae</taxon>
        <taxon>Mycobacterium</taxon>
        <taxon>Mycobacterium simiae complex</taxon>
    </lineage>
</organism>
<dbReference type="GO" id="GO:0005886">
    <property type="term" value="C:plasma membrane"/>
    <property type="evidence" value="ECO:0007669"/>
    <property type="project" value="UniProtKB-SubCell"/>
</dbReference>
<dbReference type="STRING" id="1784.VC42_20140"/>
<dbReference type="Pfam" id="PF08817">
    <property type="entry name" value="YukD"/>
    <property type="match status" value="1"/>
</dbReference>
<feature type="transmembrane region" description="Helical" evidence="8">
    <location>
        <begin position="148"/>
        <end position="170"/>
    </location>
</feature>
<keyword evidence="11" id="KW-1185">Reference proteome</keyword>
<evidence type="ECO:0000256" key="4">
    <source>
        <dbReference type="ARBA" id="ARBA00022692"/>
    </source>
</evidence>
<evidence type="ECO:0000256" key="1">
    <source>
        <dbReference type="ARBA" id="ARBA00004651"/>
    </source>
</evidence>
<feature type="transmembrane region" description="Helical" evidence="8">
    <location>
        <begin position="176"/>
        <end position="197"/>
    </location>
</feature>
<sequence>MTLPSQASTLPPAASALGSESDDEQDLSRITVVVGGLLIDVGVPDTVSAAEVITDVIDLANDRLAERGGRAEEFDNREGKWTFARLTGELIDPHRSLAAADVYDGELLLIREIGAREPSPLVDQLSGLPESEDNARCRLAEQFSATGWSGWSMAGLALAVATAVLLGGRFLAPSVIGVPIAAATALAAGFGCVLASAVMQVRSVDARKCTVLTIVALPLIFCGSLQVVPQARGVEALPAALALTALVALLRLLASGRARSLFTAVIGLAIFGVPAAITPLLMGAHPRSIGAILATVAVVAMYLAPRATIVLSRLPVPRVPTAGEPLDDIETQGGTAVEGVNAVGKQVIPTEQGMTDRVRRARDQLTGLVAAAALVAIAGCYLALQADHGSYWRGAFFAVTVATVLCLRGRGHHDLAQSAVLIGGGLAIALVVIVKTATFVDGGPVNAAVALALLTLLLLACGLIAPGREFSPVLRRQVEVIEYIAIALVFPLMCWIVGVYTFFRQIRI</sequence>
<feature type="domain" description="EccD-like transmembrane" evidence="9">
    <location>
        <begin position="150"/>
        <end position="505"/>
    </location>
</feature>
<feature type="transmembrane region" description="Helical" evidence="8">
    <location>
        <begin position="261"/>
        <end position="282"/>
    </location>
</feature>
<feature type="transmembrane region" description="Helical" evidence="8">
    <location>
        <begin position="365"/>
        <end position="384"/>
    </location>
</feature>
<keyword evidence="3" id="KW-1003">Cell membrane</keyword>
<dbReference type="InterPro" id="IPR024962">
    <property type="entry name" value="YukD-like"/>
</dbReference>
<evidence type="ECO:0000256" key="8">
    <source>
        <dbReference type="SAM" id="Phobius"/>
    </source>
</evidence>
<feature type="transmembrane region" description="Helical" evidence="8">
    <location>
        <begin position="234"/>
        <end position="254"/>
    </location>
</feature>
<dbReference type="NCBIfam" id="TIGR03920">
    <property type="entry name" value="T7SS_EccD"/>
    <property type="match status" value="1"/>
</dbReference>
<feature type="region of interest" description="Disordered" evidence="7">
    <location>
        <begin position="1"/>
        <end position="22"/>
    </location>
</feature>